<organism evidence="3">
    <name type="scientific">Cyprinus carpio</name>
    <name type="common">Common carp</name>
    <dbReference type="NCBI Taxonomy" id="7962"/>
    <lineage>
        <taxon>Eukaryota</taxon>
        <taxon>Metazoa</taxon>
        <taxon>Chordata</taxon>
        <taxon>Craniata</taxon>
        <taxon>Vertebrata</taxon>
        <taxon>Euteleostomi</taxon>
        <taxon>Actinopterygii</taxon>
        <taxon>Neopterygii</taxon>
        <taxon>Teleostei</taxon>
        <taxon>Ostariophysi</taxon>
        <taxon>Cypriniformes</taxon>
        <taxon>Cyprinidae</taxon>
        <taxon>Cyprininae</taxon>
        <taxon>Cyprinus</taxon>
    </lineage>
</organism>
<proteinExistence type="predicted"/>
<dbReference type="PANTHER" id="PTHR13723:SF319">
    <property type="entry name" value="THROMBOSPONDIN TYPE 1 DOMAIN CONTAINING 4"/>
    <property type="match status" value="1"/>
</dbReference>
<gene>
    <name evidence="3" type="primary">LOC122134348</name>
</gene>
<feature type="compositionally biased region" description="Polar residues" evidence="1">
    <location>
        <begin position="132"/>
        <end position="154"/>
    </location>
</feature>
<protein>
    <submittedName>
        <fullName evidence="3">Thrombospondin type-1 domain-containing protein 4-like isoform X2</fullName>
    </submittedName>
</protein>
<feature type="compositionally biased region" description="Polar residues" evidence="1">
    <location>
        <begin position="73"/>
        <end position="86"/>
    </location>
</feature>
<dbReference type="AlphaFoldDB" id="A0A9Q9Z461"/>
<reference evidence="3" key="1">
    <citation type="submission" date="2025-08" db="UniProtKB">
        <authorList>
            <consortium name="RefSeq"/>
        </authorList>
    </citation>
    <scope>IDENTIFICATION</scope>
    <source>
        <tissue evidence="3">Muscle</tissue>
    </source>
</reference>
<name>A0A9Q9Z461_CYPCA</name>
<dbReference type="PROSITE" id="PS50092">
    <property type="entry name" value="TSP1"/>
    <property type="match status" value="1"/>
</dbReference>
<feature type="region of interest" description="Disordered" evidence="1">
    <location>
        <begin position="72"/>
        <end position="92"/>
    </location>
</feature>
<dbReference type="SMART" id="SM00209">
    <property type="entry name" value="TSP1"/>
    <property type="match status" value="1"/>
</dbReference>
<dbReference type="GO" id="GO:0004222">
    <property type="term" value="F:metalloendopeptidase activity"/>
    <property type="evidence" value="ECO:0007669"/>
    <property type="project" value="TreeGrafter"/>
</dbReference>
<dbReference type="InterPro" id="IPR050439">
    <property type="entry name" value="ADAMTS_ADAMTS-like"/>
</dbReference>
<evidence type="ECO:0000313" key="3">
    <source>
        <dbReference type="RefSeq" id="XP_042631708.1"/>
    </source>
</evidence>
<dbReference type="RefSeq" id="XP_042631708.1">
    <property type="nucleotide sequence ID" value="XM_042775774.1"/>
</dbReference>
<dbReference type="GeneID" id="122134348"/>
<feature type="signal peptide" evidence="2">
    <location>
        <begin position="1"/>
        <end position="24"/>
    </location>
</feature>
<keyword evidence="2" id="KW-0732">Signal</keyword>
<dbReference type="PANTHER" id="PTHR13723">
    <property type="entry name" value="ADAMTS A DISINTEGRIN AND METALLOPROTEASE WITH THROMBOSPONDIN MOTIFS PROTEASE"/>
    <property type="match status" value="1"/>
</dbReference>
<dbReference type="GO" id="GO:0031012">
    <property type="term" value="C:extracellular matrix"/>
    <property type="evidence" value="ECO:0007669"/>
    <property type="project" value="TreeGrafter"/>
</dbReference>
<sequence>MRAALSISVAVVLLPIFICHQTTRQQTGSEGAASRSWSSWGSWGECSRSCGRGVQEQTRVCLPHYPAVRDASAAQNTASNTPNQRRLSLGRYGWRRANSSRISPGAYGYGRMPYVTPLQKESSRSSHKQRRSASNFPHQSYRTHQRSPSQNTRYHTAAHPPTAAQHTRPQMNTAAVQSRPYSPLPNTSCPGAPNRHKICNSMVTSAEKHLRLYLNRHYTSAYNS</sequence>
<dbReference type="Proteomes" id="UP001155660">
    <property type="component" value="Chromosome A18"/>
</dbReference>
<feature type="chain" id="PRO_5040211833" evidence="2">
    <location>
        <begin position="25"/>
        <end position="224"/>
    </location>
</feature>
<dbReference type="GO" id="GO:0030198">
    <property type="term" value="P:extracellular matrix organization"/>
    <property type="evidence" value="ECO:0007669"/>
    <property type="project" value="TreeGrafter"/>
</dbReference>
<evidence type="ECO:0000256" key="2">
    <source>
        <dbReference type="SAM" id="SignalP"/>
    </source>
</evidence>
<evidence type="ECO:0000256" key="1">
    <source>
        <dbReference type="SAM" id="MobiDB-lite"/>
    </source>
</evidence>
<accession>A0A9Q9Z461</accession>
<feature type="compositionally biased region" description="Polar residues" evidence="1">
    <location>
        <begin position="170"/>
        <end position="183"/>
    </location>
</feature>
<feature type="region of interest" description="Disordered" evidence="1">
    <location>
        <begin position="118"/>
        <end position="183"/>
    </location>
</feature>
<dbReference type="InterPro" id="IPR000884">
    <property type="entry name" value="TSP1_rpt"/>
</dbReference>
<dbReference type="GO" id="GO:0006508">
    <property type="term" value="P:proteolysis"/>
    <property type="evidence" value="ECO:0007669"/>
    <property type="project" value="TreeGrafter"/>
</dbReference>
<dbReference type="Pfam" id="PF00090">
    <property type="entry name" value="TSP_1"/>
    <property type="match status" value="1"/>
</dbReference>
<feature type="compositionally biased region" description="Low complexity" evidence="1">
    <location>
        <begin position="155"/>
        <end position="169"/>
    </location>
</feature>